<dbReference type="RefSeq" id="WP_251606982.1">
    <property type="nucleotide sequence ID" value="NZ_JAMQJY010000001.1"/>
</dbReference>
<reference evidence="1" key="1">
    <citation type="submission" date="2022-06" db="EMBL/GenBank/DDBJ databases">
        <title>Alkalicoccobacillus porphyridii sp. nov., isolated from a marine red alga, Porphyridium purpureum and reclassification of Shouchella plakortidis and Shouchella gibsonii as Alkalicoccobacillus plakortidis comb. nov. and Alkalicoccobacillus gibsonii comb. nov.</title>
        <authorList>
            <person name="Kim K.H."/>
            <person name="Lee J.K."/>
            <person name="Han D.M."/>
            <person name="Baek J.H."/>
            <person name="Jeon C.O."/>
        </authorList>
    </citation>
    <scope>NUCLEOTIDE SEQUENCE</scope>
    <source>
        <strain evidence="1">DSM 19153</strain>
    </source>
</reference>
<protein>
    <submittedName>
        <fullName evidence="1">Uncharacterized protein</fullName>
    </submittedName>
</protein>
<keyword evidence="2" id="KW-1185">Reference proteome</keyword>
<accession>A0ABT0XIT3</accession>
<gene>
    <name evidence="1" type="ORF">NDM98_09980</name>
</gene>
<organism evidence="1 2">
    <name type="scientific">Alkalicoccobacillus plakortidis</name>
    <dbReference type="NCBI Taxonomy" id="444060"/>
    <lineage>
        <taxon>Bacteria</taxon>
        <taxon>Bacillati</taxon>
        <taxon>Bacillota</taxon>
        <taxon>Bacilli</taxon>
        <taxon>Bacillales</taxon>
        <taxon>Bacillaceae</taxon>
        <taxon>Alkalicoccobacillus</taxon>
    </lineage>
</organism>
<evidence type="ECO:0000313" key="1">
    <source>
        <dbReference type="EMBL" id="MCM2675789.1"/>
    </source>
</evidence>
<sequence length="162" mass="18400">MVTKEDALSFASSITKALAEVKGHTHFLKTFASLMRRYSRSDQAYVDPGAFIIEVVREYHEYLSNLCISIERLRSMVRDSRLTNEEERALLLIEANAVLVAVRKVLQTVEGSVHLLGIESMDQILNDTYLYIPGLPVDWVVSKKGTSLVVEYLKEMEMKETS</sequence>
<dbReference type="EMBL" id="JAMQJY010000001">
    <property type="protein sequence ID" value="MCM2675789.1"/>
    <property type="molecule type" value="Genomic_DNA"/>
</dbReference>
<name>A0ABT0XIT3_9BACI</name>
<comment type="caution">
    <text evidence="1">The sequence shown here is derived from an EMBL/GenBank/DDBJ whole genome shotgun (WGS) entry which is preliminary data.</text>
</comment>
<proteinExistence type="predicted"/>
<evidence type="ECO:0000313" key="2">
    <source>
        <dbReference type="Proteomes" id="UP001203665"/>
    </source>
</evidence>
<dbReference type="Proteomes" id="UP001203665">
    <property type="component" value="Unassembled WGS sequence"/>
</dbReference>